<gene>
    <name evidence="1" type="ORF">Trco_005316</name>
</gene>
<comment type="caution">
    <text evidence="1">The sequence shown here is derived from an EMBL/GenBank/DDBJ whole genome shotgun (WGS) entry which is preliminary data.</text>
</comment>
<accession>A0A9P8QP05</accession>
<name>A0A9P8QP05_9HYPO</name>
<sequence length="318" mass="37077">MPRVYSDVPSEEGKFYLRLIRDNPELEEVIRPYYFSYKLSRLSSMSDWDEISSKIRDFMRLNEIEELRDPYKRRPCSDSEAEEFKNGLALLEHRRAAVVRVALKSTRGAYGRRIAKVVKNFKETHALLTEWVHSSYEDGIEQARHQKALGERRPAAKPKSLISRLKKIKSGLASDGRGAFQELAEKRDERLAELDKAMGLMQKHCVLIDLAQDTMIWDSVPFFCRRGSMQGKLWTRGLKAEHFTKLANGMWSVQMKWTAVTRSEWRPGTVYVDRRFGCYDKTKIDWVKMEPARIVSGPGDLEFVVDVRVRDELFYEEP</sequence>
<dbReference type="EMBL" id="JAIWOZ010000004">
    <property type="protein sequence ID" value="KAH6606163.1"/>
    <property type="molecule type" value="Genomic_DNA"/>
</dbReference>
<dbReference type="OrthoDB" id="4889728at2759"/>
<evidence type="ECO:0000313" key="2">
    <source>
        <dbReference type="Proteomes" id="UP000827724"/>
    </source>
</evidence>
<proteinExistence type="predicted"/>
<organism evidence="1 2">
    <name type="scientific">Trichoderma cornu-damae</name>
    <dbReference type="NCBI Taxonomy" id="654480"/>
    <lineage>
        <taxon>Eukaryota</taxon>
        <taxon>Fungi</taxon>
        <taxon>Dikarya</taxon>
        <taxon>Ascomycota</taxon>
        <taxon>Pezizomycotina</taxon>
        <taxon>Sordariomycetes</taxon>
        <taxon>Hypocreomycetidae</taxon>
        <taxon>Hypocreales</taxon>
        <taxon>Hypocreaceae</taxon>
        <taxon>Trichoderma</taxon>
    </lineage>
</organism>
<evidence type="ECO:0000313" key="1">
    <source>
        <dbReference type="EMBL" id="KAH6606163.1"/>
    </source>
</evidence>
<dbReference type="Proteomes" id="UP000827724">
    <property type="component" value="Unassembled WGS sequence"/>
</dbReference>
<dbReference type="AlphaFoldDB" id="A0A9P8QP05"/>
<reference evidence="1" key="1">
    <citation type="submission" date="2021-08" db="EMBL/GenBank/DDBJ databases">
        <title>Chromosome-Level Trichoderma cornu-damae using Hi-C Data.</title>
        <authorList>
            <person name="Kim C.S."/>
        </authorList>
    </citation>
    <scope>NUCLEOTIDE SEQUENCE</scope>
    <source>
        <strain evidence="1">KA19-0412C</strain>
    </source>
</reference>
<protein>
    <submittedName>
        <fullName evidence="1">Uncharacterized protein</fullName>
    </submittedName>
</protein>
<keyword evidence="2" id="KW-1185">Reference proteome</keyword>